<dbReference type="Pfam" id="PF13374">
    <property type="entry name" value="TPR_10"/>
    <property type="match status" value="1"/>
</dbReference>
<dbReference type="SUPFAM" id="SSF52540">
    <property type="entry name" value="P-loop containing nucleoside triphosphate hydrolases"/>
    <property type="match status" value="1"/>
</dbReference>
<feature type="domain" description="Anaphase-promoting complex subunit 5" evidence="3">
    <location>
        <begin position="595"/>
        <end position="631"/>
    </location>
</feature>
<feature type="domain" description="NB-ARC" evidence="2">
    <location>
        <begin position="149"/>
        <end position="265"/>
    </location>
</feature>
<evidence type="ECO:0000259" key="3">
    <source>
        <dbReference type="Pfam" id="PF12862"/>
    </source>
</evidence>
<dbReference type="PRINTS" id="PR00364">
    <property type="entry name" value="DISEASERSIST"/>
</dbReference>
<comment type="caution">
    <text evidence="4">The sequence shown here is derived from an EMBL/GenBank/DDBJ whole genome shotgun (WGS) entry which is preliminary data.</text>
</comment>
<accession>A0A554RV62</accession>
<evidence type="ECO:0000313" key="4">
    <source>
        <dbReference type="EMBL" id="TSD57987.1"/>
    </source>
</evidence>
<dbReference type="InterPro" id="IPR026000">
    <property type="entry name" value="Apc5_dom"/>
</dbReference>
<name>A0A554RV62_9ACTN</name>
<organism evidence="4 5">
    <name type="scientific">Aeromicrobium piscarium</name>
    <dbReference type="NCBI Taxonomy" id="2590901"/>
    <lineage>
        <taxon>Bacteria</taxon>
        <taxon>Bacillati</taxon>
        <taxon>Actinomycetota</taxon>
        <taxon>Actinomycetes</taxon>
        <taxon>Propionibacteriales</taxon>
        <taxon>Nocardioidaceae</taxon>
        <taxon>Aeromicrobium</taxon>
    </lineage>
</organism>
<protein>
    <submittedName>
        <fullName evidence="4">Tetratricopeptide repeat protein</fullName>
    </submittedName>
</protein>
<gene>
    <name evidence="4" type="ORF">FNM00_15145</name>
</gene>
<dbReference type="Proteomes" id="UP000316988">
    <property type="component" value="Unassembled WGS sequence"/>
</dbReference>
<dbReference type="PANTHER" id="PTHR47691:SF3">
    <property type="entry name" value="HTH-TYPE TRANSCRIPTIONAL REGULATOR RV0890C-RELATED"/>
    <property type="match status" value="1"/>
</dbReference>
<dbReference type="SUPFAM" id="SSF48452">
    <property type="entry name" value="TPR-like"/>
    <property type="match status" value="2"/>
</dbReference>
<dbReference type="AlphaFoldDB" id="A0A554RV62"/>
<feature type="repeat" description="TPR" evidence="1">
    <location>
        <begin position="792"/>
        <end position="825"/>
    </location>
</feature>
<dbReference type="PANTHER" id="PTHR47691">
    <property type="entry name" value="REGULATOR-RELATED"/>
    <property type="match status" value="1"/>
</dbReference>
<dbReference type="Pfam" id="PF12862">
    <property type="entry name" value="ANAPC5"/>
    <property type="match status" value="2"/>
</dbReference>
<keyword evidence="5" id="KW-1185">Reference proteome</keyword>
<proteinExistence type="predicted"/>
<dbReference type="Pfam" id="PF13424">
    <property type="entry name" value="TPR_12"/>
    <property type="match status" value="1"/>
</dbReference>
<dbReference type="GO" id="GO:0043531">
    <property type="term" value="F:ADP binding"/>
    <property type="evidence" value="ECO:0007669"/>
    <property type="project" value="InterPro"/>
</dbReference>
<dbReference type="EMBL" id="VLNT01000016">
    <property type="protein sequence ID" value="TSD57987.1"/>
    <property type="molecule type" value="Genomic_DNA"/>
</dbReference>
<feature type="domain" description="Anaphase-promoting complex subunit 5" evidence="3">
    <location>
        <begin position="707"/>
        <end position="758"/>
    </location>
</feature>
<dbReference type="InterPro" id="IPR002182">
    <property type="entry name" value="NB-ARC"/>
</dbReference>
<evidence type="ECO:0000259" key="2">
    <source>
        <dbReference type="Pfam" id="PF00931"/>
    </source>
</evidence>
<dbReference type="Gene3D" id="3.40.50.300">
    <property type="entry name" value="P-loop containing nucleotide triphosphate hydrolases"/>
    <property type="match status" value="1"/>
</dbReference>
<dbReference type="PROSITE" id="PS50005">
    <property type="entry name" value="TPR"/>
    <property type="match status" value="1"/>
</dbReference>
<dbReference type="Gene3D" id="1.25.40.10">
    <property type="entry name" value="Tetratricopeptide repeat domain"/>
    <property type="match status" value="2"/>
</dbReference>
<keyword evidence="1" id="KW-0802">TPR repeat</keyword>
<dbReference type="OrthoDB" id="7628974at2"/>
<dbReference type="InterPro" id="IPR011990">
    <property type="entry name" value="TPR-like_helical_dom_sf"/>
</dbReference>
<evidence type="ECO:0000313" key="5">
    <source>
        <dbReference type="Proteomes" id="UP000316988"/>
    </source>
</evidence>
<evidence type="ECO:0000256" key="1">
    <source>
        <dbReference type="PROSITE-ProRule" id="PRU00339"/>
    </source>
</evidence>
<sequence>MTLSQPSLADPAAETLDGIRTLDDVAQQLRAWRSAAGSPSFTQIARRIAEERSHRGVHPRDVTPGRMTVYDAFSDGRKRLDVQLVVDIAQALGVDGPQLELWHSRCVLAQGRRALTQSVSAYRGLPPRSDHFIGRQEEHDTCLTATSPVVIEGMAGIGKTELAFQVAATLLARERVQDVIVVALGDTRSPDDLATWRGIGEAILRTMGVSVPSGGTTAELADTVSTTLESRQVALVLDDVTVADQIIEIVRRAPTTPVLVTSRARLPLDGVTSVAMSTWRDENTLELLRAATDEAIVAAEAAAAQTIAELVDGLPLAAALTAARVRRLRGWSLTDQAAALRGRLASHQLDEPVSATIALSYSMLSESARRGLRLLAAQPCRSLSRPALDALLGDDVSADELADEFQGTHLLVRVHQDRFALHSLVRTYAVAQSWQEDPPSVRSSALTRMAGALLARAWGCSERLYPGSLRRFDREREIEIPDTPEQAAVWLEDELESLVEIATAAAVDAPQITLEIAQALSRNFDNRGRLHLSLSLHRAAVDAARRAADTAGEAYAELGIGTTSVRLGLPEAALHLERARQIGQSSGARRAVYSATNALAILAAQAGDSLTALHQFQECLALAREDGDEASEYLLIDNIAIILRRLGDLEGALDHHQQALDHARAKDLRESLATSLGNVSEVYLLLGRVEEAVEAAELSREVAQSISSSMTYAHATAALGVALHARGDQERAQNAIREALQLSRDGDLRSLEVTCLNHLGHLFIEGDPAAAEEWLREAENAGARWGVADERPRTLHGLGRLAYARGEVDHAREFFDEALTLLGSEAAPLAREIRGLIEDMSPTP</sequence>
<reference evidence="4 5" key="1">
    <citation type="submission" date="2019-07" db="EMBL/GenBank/DDBJ databases">
        <authorList>
            <person name="Zhao L.H."/>
        </authorList>
    </citation>
    <scope>NUCLEOTIDE SEQUENCE [LARGE SCALE GENOMIC DNA]</scope>
    <source>
        <strain evidence="4 5">Co35</strain>
    </source>
</reference>
<dbReference type="RefSeq" id="WP_143914390.1">
    <property type="nucleotide sequence ID" value="NZ_VLNT01000016.1"/>
</dbReference>
<dbReference type="Pfam" id="PF00931">
    <property type="entry name" value="NB-ARC"/>
    <property type="match status" value="1"/>
</dbReference>
<dbReference type="InterPro" id="IPR027417">
    <property type="entry name" value="P-loop_NTPase"/>
</dbReference>
<dbReference type="InterPro" id="IPR019734">
    <property type="entry name" value="TPR_rpt"/>
</dbReference>
<dbReference type="SMART" id="SM00028">
    <property type="entry name" value="TPR"/>
    <property type="match status" value="5"/>
</dbReference>